<evidence type="ECO:0000313" key="2">
    <source>
        <dbReference type="EMBL" id="MBZ1350770.1"/>
    </source>
</evidence>
<proteinExistence type="inferred from homology"/>
<dbReference type="SUPFAM" id="SSF52096">
    <property type="entry name" value="ClpP/crotonase"/>
    <property type="match status" value="1"/>
</dbReference>
<dbReference type="AlphaFoldDB" id="A0A953N914"/>
<organism evidence="2 3">
    <name type="scientific">Zwartia hollandica</name>
    <dbReference type="NCBI Taxonomy" id="324606"/>
    <lineage>
        <taxon>Bacteria</taxon>
        <taxon>Pseudomonadati</taxon>
        <taxon>Pseudomonadota</taxon>
        <taxon>Betaproteobacteria</taxon>
        <taxon>Burkholderiales</taxon>
        <taxon>Alcaligenaceae</taxon>
        <taxon>Zwartia</taxon>
    </lineage>
</organism>
<dbReference type="Proteomes" id="UP000739565">
    <property type="component" value="Unassembled WGS sequence"/>
</dbReference>
<dbReference type="InterPro" id="IPR029045">
    <property type="entry name" value="ClpP/crotonase-like_dom_sf"/>
</dbReference>
<comment type="similarity">
    <text evidence="1">Belongs to the enoyl-CoA hydratase/isomerase family.</text>
</comment>
<reference evidence="2" key="1">
    <citation type="submission" date="2021-07" db="EMBL/GenBank/DDBJ databases">
        <title>New genus and species of the family Alcaligenaceae.</title>
        <authorList>
            <person name="Hahn M.W."/>
        </authorList>
    </citation>
    <scope>NUCLEOTIDE SEQUENCE</scope>
    <source>
        <strain evidence="2">LF4-65</strain>
    </source>
</reference>
<accession>A0A953N914</accession>
<dbReference type="EMBL" id="JAHXRI010000007">
    <property type="protein sequence ID" value="MBZ1350770.1"/>
    <property type="molecule type" value="Genomic_DNA"/>
</dbReference>
<dbReference type="InterPro" id="IPR051683">
    <property type="entry name" value="Enoyl-CoA_Hydratase/Isomerase"/>
</dbReference>
<dbReference type="CDD" id="cd06558">
    <property type="entry name" value="crotonase-like"/>
    <property type="match status" value="1"/>
</dbReference>
<protein>
    <submittedName>
        <fullName evidence="2">Enoyl-CoA hydratase/isomerase family protein</fullName>
    </submittedName>
</protein>
<dbReference type="Pfam" id="PF00378">
    <property type="entry name" value="ECH_1"/>
    <property type="match status" value="1"/>
</dbReference>
<dbReference type="Gene3D" id="3.90.226.10">
    <property type="entry name" value="2-enoyl-CoA Hydratase, Chain A, domain 1"/>
    <property type="match status" value="1"/>
</dbReference>
<gene>
    <name evidence="2" type="ORF">KZZ10_08945</name>
</gene>
<dbReference type="PANTHER" id="PTHR42964:SF1">
    <property type="entry name" value="POLYKETIDE BIOSYNTHESIS ENOYL-COA HYDRATASE PKSH-RELATED"/>
    <property type="match status" value="1"/>
</dbReference>
<comment type="caution">
    <text evidence="2">The sequence shown here is derived from an EMBL/GenBank/DDBJ whole genome shotgun (WGS) entry which is preliminary data.</text>
</comment>
<dbReference type="GO" id="GO:0003824">
    <property type="term" value="F:catalytic activity"/>
    <property type="evidence" value="ECO:0007669"/>
    <property type="project" value="UniProtKB-ARBA"/>
</dbReference>
<evidence type="ECO:0000313" key="3">
    <source>
        <dbReference type="Proteomes" id="UP000739565"/>
    </source>
</evidence>
<sequence length="265" mass="28600">MLKTLEVAYGPGTAVVWLNRVEKQNAINALMANELIEVFEGLADDPDVNAIVLASKATAFCSGVDLEWLHHASQSDEAQQHDALSLIERLLQTVHASAKPVVARVNGECVGLGATLVACADVAFGSRTSTFSYAETRMGLVPTLSAPYLIRAIGQRAATRWLLAGETFTASEAWRQGLLHDVSEDYDLDGNVNAFLGALTLTQAPCVQQTKKTIQSLDIAEQQSAAKELLVLSLNAQRSEPAQEGMVAFLEKRLPSWAPPRDLES</sequence>
<dbReference type="RefSeq" id="WP_259661180.1">
    <property type="nucleotide sequence ID" value="NZ_JAHXRI010000007.1"/>
</dbReference>
<dbReference type="PANTHER" id="PTHR42964">
    <property type="entry name" value="ENOYL-COA HYDRATASE"/>
    <property type="match status" value="1"/>
</dbReference>
<name>A0A953N914_9BURK</name>
<evidence type="ECO:0000256" key="1">
    <source>
        <dbReference type="ARBA" id="ARBA00005254"/>
    </source>
</evidence>
<keyword evidence="3" id="KW-1185">Reference proteome</keyword>
<dbReference type="InterPro" id="IPR001753">
    <property type="entry name" value="Enoyl-CoA_hydra/iso"/>
</dbReference>